<dbReference type="InterPro" id="IPR036909">
    <property type="entry name" value="Cyt_c-like_dom_sf"/>
</dbReference>
<dbReference type="GO" id="GO:0009055">
    <property type="term" value="F:electron transfer activity"/>
    <property type="evidence" value="ECO:0007669"/>
    <property type="project" value="InterPro"/>
</dbReference>
<proteinExistence type="inferred from homology"/>
<name>A0AAD8AMM1_BIOPF</name>
<dbReference type="Proteomes" id="UP001233172">
    <property type="component" value="Unassembled WGS sequence"/>
</dbReference>
<evidence type="ECO:0000259" key="2">
    <source>
        <dbReference type="Pfam" id="PF03150"/>
    </source>
</evidence>
<accession>A0AAD8AMM1</accession>
<dbReference type="AlphaFoldDB" id="A0AAD8AMM1"/>
<evidence type="ECO:0000256" key="1">
    <source>
        <dbReference type="ARBA" id="ARBA00006488"/>
    </source>
</evidence>
<dbReference type="GO" id="GO:0016491">
    <property type="term" value="F:oxidoreductase activity"/>
    <property type="evidence" value="ECO:0007669"/>
    <property type="project" value="InterPro"/>
</dbReference>
<dbReference type="Pfam" id="PF03150">
    <property type="entry name" value="CCP_MauG"/>
    <property type="match status" value="1"/>
</dbReference>
<keyword evidence="4" id="KW-1185">Reference proteome</keyword>
<gene>
    <name evidence="3" type="ORF">Bpfe_031508</name>
</gene>
<comment type="caution">
    <text evidence="3">The sequence shown here is derived from an EMBL/GenBank/DDBJ whole genome shotgun (WGS) entry which is preliminary data.</text>
</comment>
<organism evidence="3 4">
    <name type="scientific">Biomphalaria pfeifferi</name>
    <name type="common">Bloodfluke planorb</name>
    <name type="synonym">Freshwater snail</name>
    <dbReference type="NCBI Taxonomy" id="112525"/>
    <lineage>
        <taxon>Eukaryota</taxon>
        <taxon>Metazoa</taxon>
        <taxon>Spiralia</taxon>
        <taxon>Lophotrochozoa</taxon>
        <taxon>Mollusca</taxon>
        <taxon>Gastropoda</taxon>
        <taxon>Heterobranchia</taxon>
        <taxon>Euthyneura</taxon>
        <taxon>Panpulmonata</taxon>
        <taxon>Hygrophila</taxon>
        <taxon>Lymnaeoidea</taxon>
        <taxon>Planorbidae</taxon>
        <taxon>Biomphalaria</taxon>
    </lineage>
</organism>
<dbReference type="EMBL" id="JASAOG010000489">
    <property type="protein sequence ID" value="KAK0038791.1"/>
    <property type="molecule type" value="Genomic_DNA"/>
</dbReference>
<dbReference type="Gene3D" id="1.10.760.10">
    <property type="entry name" value="Cytochrome c-like domain"/>
    <property type="match status" value="1"/>
</dbReference>
<feature type="domain" description="Di-haem cytochrome c peroxidase" evidence="2">
    <location>
        <begin position="22"/>
        <end position="96"/>
    </location>
</feature>
<evidence type="ECO:0000313" key="3">
    <source>
        <dbReference type="EMBL" id="KAK0038791.1"/>
    </source>
</evidence>
<evidence type="ECO:0000313" key="4">
    <source>
        <dbReference type="Proteomes" id="UP001233172"/>
    </source>
</evidence>
<dbReference type="SUPFAM" id="SSF46626">
    <property type="entry name" value="Cytochrome c"/>
    <property type="match status" value="1"/>
</dbReference>
<dbReference type="GO" id="GO:0020037">
    <property type="term" value="F:heme binding"/>
    <property type="evidence" value="ECO:0007669"/>
    <property type="project" value="InterPro"/>
</dbReference>
<protein>
    <submittedName>
        <fullName evidence="3">C-type cytochrome</fullName>
    </submittedName>
</protein>
<reference evidence="3" key="2">
    <citation type="submission" date="2023-04" db="EMBL/GenBank/DDBJ databases">
        <authorList>
            <person name="Bu L."/>
            <person name="Lu L."/>
            <person name="Laidemitt M.R."/>
            <person name="Zhang S.M."/>
            <person name="Mutuku M."/>
            <person name="Mkoji G."/>
            <person name="Steinauer M."/>
            <person name="Loker E.S."/>
        </authorList>
    </citation>
    <scope>NUCLEOTIDE SEQUENCE</scope>
    <source>
        <strain evidence="3">KasaAsao</strain>
        <tissue evidence="3">Whole Snail</tissue>
    </source>
</reference>
<sequence length="108" mass="12148">MQDYLVTVQSVVQLATFRQQVLPDKHQVSTGVAGRLGKMNVPSVLNSAYRPFLGWEGKATSLEEQILRAMHGFPELDMSKEEMGRTVKSKREVSKAVFNKLQGKKKLN</sequence>
<comment type="similarity">
    <text evidence="1">Belongs to the cytochrome c family.</text>
</comment>
<dbReference type="InterPro" id="IPR004852">
    <property type="entry name" value="Di-haem_cyt_c_peroxidsae"/>
</dbReference>
<reference evidence="3" key="1">
    <citation type="journal article" date="2023" name="PLoS Negl. Trop. Dis.">
        <title>A genome sequence for Biomphalaria pfeifferi, the major vector snail for the human-infecting parasite Schistosoma mansoni.</title>
        <authorList>
            <person name="Bu L."/>
            <person name="Lu L."/>
            <person name="Laidemitt M.R."/>
            <person name="Zhang S.M."/>
            <person name="Mutuku M."/>
            <person name="Mkoji G."/>
            <person name="Steinauer M."/>
            <person name="Loker E.S."/>
        </authorList>
    </citation>
    <scope>NUCLEOTIDE SEQUENCE</scope>
    <source>
        <strain evidence="3">KasaAsao</strain>
    </source>
</reference>